<dbReference type="Gene3D" id="2.60.120.10">
    <property type="entry name" value="Jelly Rolls"/>
    <property type="match status" value="1"/>
</dbReference>
<keyword evidence="3" id="KW-0804">Transcription</keyword>
<dbReference type="PANTHER" id="PTHR43280:SF2">
    <property type="entry name" value="HTH-TYPE TRANSCRIPTIONAL REGULATOR EXSA"/>
    <property type="match status" value="1"/>
</dbReference>
<dbReference type="InterPro" id="IPR003313">
    <property type="entry name" value="AraC-bd"/>
</dbReference>
<dbReference type="InterPro" id="IPR020449">
    <property type="entry name" value="Tscrpt_reg_AraC-type_HTH"/>
</dbReference>
<dbReference type="InterPro" id="IPR011051">
    <property type="entry name" value="RmlC_Cupin_sf"/>
</dbReference>
<dbReference type="EMBL" id="SRMQ01000002">
    <property type="protein sequence ID" value="TGJ77291.1"/>
    <property type="molecule type" value="Genomic_DNA"/>
</dbReference>
<proteinExistence type="predicted"/>
<keyword evidence="1" id="KW-0805">Transcription regulation</keyword>
<evidence type="ECO:0000256" key="2">
    <source>
        <dbReference type="ARBA" id="ARBA00023125"/>
    </source>
</evidence>
<sequence length="304" mass="34722">MTQFVGTKLKQEIVIDELMTVHYFEYTSNFYFPGEAHDFWEFLYVDKGLVDVTAGETNYVLKKGDIIFHKPYEFHSLSANGIVAPNLVVVSFKCTSRAMHFFENKILRMGDTERVLLGRLIEEASSAFSSPLDDPDTKMLERSETGNFASEQVIRACLELILINLIRTGGTGEERVSSTIREKADLDTFTKIVAYLNKNIHNKITLNDVCRDNMCGCSFLQKVFREKTGGGVMEYFGRMKVDFAKQYIREGSKNFTEIANELGYSSIHYFSRHFKKVTGMTPSEYSSSVKLVTDNQKGRLPRFE</sequence>
<keyword evidence="2" id="KW-0238">DNA-binding</keyword>
<dbReference type="GO" id="GO:0043565">
    <property type="term" value="F:sequence-specific DNA binding"/>
    <property type="evidence" value="ECO:0007669"/>
    <property type="project" value="InterPro"/>
</dbReference>
<dbReference type="GO" id="GO:0003700">
    <property type="term" value="F:DNA-binding transcription factor activity"/>
    <property type="evidence" value="ECO:0007669"/>
    <property type="project" value="InterPro"/>
</dbReference>
<dbReference type="InterPro" id="IPR009057">
    <property type="entry name" value="Homeodomain-like_sf"/>
</dbReference>
<organism evidence="5 6">
    <name type="scientific">Caproiciproducens galactitolivorans</name>
    <dbReference type="NCBI Taxonomy" id="642589"/>
    <lineage>
        <taxon>Bacteria</taxon>
        <taxon>Bacillati</taxon>
        <taxon>Bacillota</taxon>
        <taxon>Clostridia</taxon>
        <taxon>Eubacteriales</taxon>
        <taxon>Acutalibacteraceae</taxon>
        <taxon>Caproiciproducens</taxon>
    </lineage>
</organism>
<evidence type="ECO:0000259" key="4">
    <source>
        <dbReference type="PROSITE" id="PS01124"/>
    </source>
</evidence>
<reference evidence="5 6" key="1">
    <citation type="submission" date="2019-04" db="EMBL/GenBank/DDBJ databases">
        <authorList>
            <person name="Poehlein A."/>
            <person name="Bengelsdorf F.R."/>
            <person name="Duerre P."/>
            <person name="Daniel R."/>
        </authorList>
    </citation>
    <scope>NUCLEOTIDE SEQUENCE [LARGE SCALE GENOMIC DNA]</scope>
    <source>
        <strain evidence="5 6">BS-1</strain>
    </source>
</reference>
<dbReference type="OrthoDB" id="249627at2"/>
<comment type="caution">
    <text evidence="5">The sequence shown here is derived from an EMBL/GenBank/DDBJ whole genome shotgun (WGS) entry which is preliminary data.</text>
</comment>
<dbReference type="Proteomes" id="UP000297714">
    <property type="component" value="Unassembled WGS sequence"/>
</dbReference>
<dbReference type="SUPFAM" id="SSF51182">
    <property type="entry name" value="RmlC-like cupins"/>
    <property type="match status" value="1"/>
</dbReference>
<evidence type="ECO:0000256" key="1">
    <source>
        <dbReference type="ARBA" id="ARBA00023015"/>
    </source>
</evidence>
<dbReference type="PRINTS" id="PR00032">
    <property type="entry name" value="HTHARAC"/>
</dbReference>
<accession>A0A4Z0YDG4</accession>
<evidence type="ECO:0000313" key="6">
    <source>
        <dbReference type="Proteomes" id="UP000297714"/>
    </source>
</evidence>
<dbReference type="PROSITE" id="PS01124">
    <property type="entry name" value="HTH_ARAC_FAMILY_2"/>
    <property type="match status" value="1"/>
</dbReference>
<dbReference type="InterPro" id="IPR018062">
    <property type="entry name" value="HTH_AraC-typ_CS"/>
</dbReference>
<keyword evidence="6" id="KW-1185">Reference proteome</keyword>
<dbReference type="SMART" id="SM00342">
    <property type="entry name" value="HTH_ARAC"/>
    <property type="match status" value="1"/>
</dbReference>
<dbReference type="RefSeq" id="WP_135657670.1">
    <property type="nucleotide sequence ID" value="NZ_JAJUFJ010000002.1"/>
</dbReference>
<dbReference type="PANTHER" id="PTHR43280">
    <property type="entry name" value="ARAC-FAMILY TRANSCRIPTIONAL REGULATOR"/>
    <property type="match status" value="1"/>
</dbReference>
<dbReference type="SUPFAM" id="SSF46689">
    <property type="entry name" value="Homeodomain-like"/>
    <property type="match status" value="1"/>
</dbReference>
<dbReference type="AlphaFoldDB" id="A0A4Z0YDG4"/>
<dbReference type="Pfam" id="PF12833">
    <property type="entry name" value="HTH_18"/>
    <property type="match status" value="1"/>
</dbReference>
<name>A0A4Z0YDG4_9FIRM</name>
<feature type="domain" description="HTH araC/xylS-type" evidence="4">
    <location>
        <begin position="190"/>
        <end position="288"/>
    </location>
</feature>
<dbReference type="PROSITE" id="PS00041">
    <property type="entry name" value="HTH_ARAC_FAMILY_1"/>
    <property type="match status" value="1"/>
</dbReference>
<dbReference type="Pfam" id="PF02311">
    <property type="entry name" value="AraC_binding"/>
    <property type="match status" value="1"/>
</dbReference>
<dbReference type="InterPro" id="IPR018060">
    <property type="entry name" value="HTH_AraC"/>
</dbReference>
<dbReference type="Gene3D" id="1.10.10.60">
    <property type="entry name" value="Homeodomain-like"/>
    <property type="match status" value="1"/>
</dbReference>
<gene>
    <name evidence="5" type="primary">rhaR</name>
    <name evidence="5" type="ORF">CAGA_06600</name>
</gene>
<evidence type="ECO:0000313" key="5">
    <source>
        <dbReference type="EMBL" id="TGJ77291.1"/>
    </source>
</evidence>
<protein>
    <submittedName>
        <fullName evidence="5">HTH-type transcriptional activator RhaR</fullName>
    </submittedName>
</protein>
<dbReference type="InterPro" id="IPR014710">
    <property type="entry name" value="RmlC-like_jellyroll"/>
</dbReference>
<evidence type="ECO:0000256" key="3">
    <source>
        <dbReference type="ARBA" id="ARBA00023163"/>
    </source>
</evidence>